<dbReference type="InterPro" id="IPR006439">
    <property type="entry name" value="HAD-SF_hydro_IA"/>
</dbReference>
<dbReference type="InterPro" id="IPR023214">
    <property type="entry name" value="HAD_sf"/>
</dbReference>
<dbReference type="RefSeq" id="WP_336435027.1">
    <property type="nucleotide sequence ID" value="NZ_JBAWKS010000001.1"/>
</dbReference>
<dbReference type="InterPro" id="IPR023198">
    <property type="entry name" value="PGP-like_dom2"/>
</dbReference>
<evidence type="ECO:0000256" key="4">
    <source>
        <dbReference type="ARBA" id="ARBA00023277"/>
    </source>
</evidence>
<dbReference type="InterPro" id="IPR036412">
    <property type="entry name" value="HAD-like_sf"/>
</dbReference>
<evidence type="ECO:0000256" key="3">
    <source>
        <dbReference type="ARBA" id="ARBA00022842"/>
    </source>
</evidence>
<evidence type="ECO:0000256" key="1">
    <source>
        <dbReference type="ARBA" id="ARBA00022723"/>
    </source>
</evidence>
<keyword evidence="6" id="KW-1185">Reference proteome</keyword>
<sequence length="224" mass="24984">MYQAVLFDLDGTLIDSADDLGAALNFVLAKHNKPTVSAETYRTQASNGTIALLKLGFGDEWQHFSHDEQTHLKEAFLTYYANNLWCKSSFYQGIVPLITFLDEHAVPWSIVTNKPKHLTNPLVAQITQFANCKNIVSGDTLERAKPYPDPLLYSCELMKVDPRCCIYIGDDERDIIAGKSAGMKTASALWGYLNGNPVSSWQSDFSFTNACSLLNHISSCYDKK</sequence>
<evidence type="ECO:0000313" key="6">
    <source>
        <dbReference type="Proteomes" id="UP001382455"/>
    </source>
</evidence>
<keyword evidence="3" id="KW-0460">Magnesium</keyword>
<dbReference type="Pfam" id="PF13419">
    <property type="entry name" value="HAD_2"/>
    <property type="match status" value="1"/>
</dbReference>
<dbReference type="GO" id="GO:0016787">
    <property type="term" value="F:hydrolase activity"/>
    <property type="evidence" value="ECO:0007669"/>
    <property type="project" value="UniProtKB-KW"/>
</dbReference>
<dbReference type="SUPFAM" id="SSF56784">
    <property type="entry name" value="HAD-like"/>
    <property type="match status" value="1"/>
</dbReference>
<dbReference type="InterPro" id="IPR050155">
    <property type="entry name" value="HAD-like_hydrolase_sf"/>
</dbReference>
<dbReference type="Gene3D" id="1.10.150.240">
    <property type="entry name" value="Putative phosphatase, domain 2"/>
    <property type="match status" value="1"/>
</dbReference>
<dbReference type="PANTHER" id="PTHR43434:SF23">
    <property type="entry name" value="PHOSPHOGLYCOLATE PHOSPHATASE"/>
    <property type="match status" value="1"/>
</dbReference>
<dbReference type="SFLD" id="SFLDS00003">
    <property type="entry name" value="Haloacid_Dehalogenase"/>
    <property type="match status" value="1"/>
</dbReference>
<proteinExistence type="predicted"/>
<evidence type="ECO:0000313" key="5">
    <source>
        <dbReference type="EMBL" id="MEI4549496.1"/>
    </source>
</evidence>
<name>A0ABU8ERA7_9GAMM</name>
<evidence type="ECO:0000256" key="2">
    <source>
        <dbReference type="ARBA" id="ARBA00022801"/>
    </source>
</evidence>
<keyword evidence="1" id="KW-0479">Metal-binding</keyword>
<organism evidence="5 6">
    <name type="scientific">Pseudoalteromonas spongiae</name>
    <dbReference type="NCBI Taxonomy" id="298657"/>
    <lineage>
        <taxon>Bacteria</taxon>
        <taxon>Pseudomonadati</taxon>
        <taxon>Pseudomonadota</taxon>
        <taxon>Gammaproteobacteria</taxon>
        <taxon>Alteromonadales</taxon>
        <taxon>Pseudoalteromonadaceae</taxon>
        <taxon>Pseudoalteromonas</taxon>
    </lineage>
</organism>
<keyword evidence="4" id="KW-0119">Carbohydrate metabolism</keyword>
<dbReference type="NCBIfam" id="TIGR01549">
    <property type="entry name" value="HAD-SF-IA-v1"/>
    <property type="match status" value="1"/>
</dbReference>
<gene>
    <name evidence="5" type="ORF">WAE96_07235</name>
</gene>
<keyword evidence="2 5" id="KW-0378">Hydrolase</keyword>
<reference evidence="5 6" key="1">
    <citation type="submission" date="2023-12" db="EMBL/GenBank/DDBJ databases">
        <title>Friends and Foes: Symbiotic and Algicidal bacterial influence on Karenia brevis blooms.</title>
        <authorList>
            <person name="Fei C."/>
            <person name="Mohamed A.R."/>
            <person name="Booker A."/>
            <person name="Arshad M."/>
            <person name="Klass S."/>
            <person name="Ahn S."/>
            <person name="Gilbert P.M."/>
            <person name="Heil C.A."/>
            <person name="Martinez J.M."/>
            <person name="Amin S.A."/>
        </authorList>
    </citation>
    <scope>NUCLEOTIDE SEQUENCE [LARGE SCALE GENOMIC DNA]</scope>
    <source>
        <strain evidence="5 6">CE15</strain>
    </source>
</reference>
<dbReference type="Gene3D" id="3.40.50.1000">
    <property type="entry name" value="HAD superfamily/HAD-like"/>
    <property type="match status" value="1"/>
</dbReference>
<dbReference type="InterPro" id="IPR041492">
    <property type="entry name" value="HAD_2"/>
</dbReference>
<comment type="caution">
    <text evidence="5">The sequence shown here is derived from an EMBL/GenBank/DDBJ whole genome shotgun (WGS) entry which is preliminary data.</text>
</comment>
<protein>
    <submittedName>
        <fullName evidence="5">HAD-IA family hydrolase</fullName>
    </submittedName>
</protein>
<dbReference type="EMBL" id="JBAWKS010000001">
    <property type="protein sequence ID" value="MEI4549496.1"/>
    <property type="molecule type" value="Genomic_DNA"/>
</dbReference>
<accession>A0ABU8ERA7</accession>
<dbReference type="Proteomes" id="UP001382455">
    <property type="component" value="Unassembled WGS sequence"/>
</dbReference>
<dbReference type="SFLD" id="SFLDG01129">
    <property type="entry name" value="C1.5:_HAD__Beta-PGM__Phosphata"/>
    <property type="match status" value="1"/>
</dbReference>
<dbReference type="PANTHER" id="PTHR43434">
    <property type="entry name" value="PHOSPHOGLYCOLATE PHOSPHATASE"/>
    <property type="match status" value="1"/>
</dbReference>